<evidence type="ECO:0000313" key="3">
    <source>
        <dbReference type="Proteomes" id="UP001630127"/>
    </source>
</evidence>
<proteinExistence type="predicted"/>
<evidence type="ECO:0008006" key="4">
    <source>
        <dbReference type="Google" id="ProtNLM"/>
    </source>
</evidence>
<accession>A0ABD2YTV9</accession>
<name>A0ABD2YTV9_9GENT</name>
<reference evidence="2 3" key="1">
    <citation type="submission" date="2024-11" db="EMBL/GenBank/DDBJ databases">
        <title>A near-complete genome assembly of Cinchona calisaya.</title>
        <authorList>
            <person name="Lian D.C."/>
            <person name="Zhao X.W."/>
            <person name="Wei L."/>
        </authorList>
    </citation>
    <scope>NUCLEOTIDE SEQUENCE [LARGE SCALE GENOMIC DNA]</scope>
    <source>
        <tissue evidence="2">Nenye</tissue>
    </source>
</reference>
<feature type="region of interest" description="Disordered" evidence="1">
    <location>
        <begin position="112"/>
        <end position="292"/>
    </location>
</feature>
<organism evidence="2 3">
    <name type="scientific">Cinchona calisaya</name>
    <dbReference type="NCBI Taxonomy" id="153742"/>
    <lineage>
        <taxon>Eukaryota</taxon>
        <taxon>Viridiplantae</taxon>
        <taxon>Streptophyta</taxon>
        <taxon>Embryophyta</taxon>
        <taxon>Tracheophyta</taxon>
        <taxon>Spermatophyta</taxon>
        <taxon>Magnoliopsida</taxon>
        <taxon>eudicotyledons</taxon>
        <taxon>Gunneridae</taxon>
        <taxon>Pentapetalae</taxon>
        <taxon>asterids</taxon>
        <taxon>lamiids</taxon>
        <taxon>Gentianales</taxon>
        <taxon>Rubiaceae</taxon>
        <taxon>Cinchonoideae</taxon>
        <taxon>Cinchoneae</taxon>
        <taxon>Cinchona</taxon>
    </lineage>
</organism>
<gene>
    <name evidence="2" type="ORF">ACH5RR_028841</name>
</gene>
<dbReference type="AlphaFoldDB" id="A0ABD2YTV9"/>
<feature type="compositionally biased region" description="Basic and acidic residues" evidence="1">
    <location>
        <begin position="261"/>
        <end position="284"/>
    </location>
</feature>
<sequence>MGCCLSTKQPLKKPDKCGGAPPSKPPLPLVPVEEETVKEVLVLSETPIPTPTVPDVVEKKNSYRYKSPENQELKVQSMAEIKPVEESTAVIKPAEDIISEISEHSELCSFTESFSTTTTAATGTGLEKREGGEEVNQRSPMRVRRKRENAGDITGGRERSVRSPARRAVPSPEKRKPVVSSRPVHGRGMASQRRNLGVGVGPPNGLRRDSGEGSARRSRSPVTRGQMGSRQNQNVRHRSPGLSENSRTGGRSPARALDSGVKVEKSKDDVVLPESSKVEKRNDDVPDEAGESLENPLVSLECFIFL</sequence>
<dbReference type="PANTHER" id="PTHR33871:SF16">
    <property type="entry name" value="CK25"/>
    <property type="match status" value="1"/>
</dbReference>
<evidence type="ECO:0000256" key="1">
    <source>
        <dbReference type="SAM" id="MobiDB-lite"/>
    </source>
</evidence>
<evidence type="ECO:0000313" key="2">
    <source>
        <dbReference type="EMBL" id="KAL3509440.1"/>
    </source>
</evidence>
<keyword evidence="3" id="KW-1185">Reference proteome</keyword>
<feature type="region of interest" description="Disordered" evidence="1">
    <location>
        <begin position="1"/>
        <end position="29"/>
    </location>
</feature>
<protein>
    <recommendedName>
        <fullName evidence="4">Serine/arginine repetitive matrix protein 1-like</fullName>
    </recommendedName>
</protein>
<feature type="compositionally biased region" description="Basic and acidic residues" evidence="1">
    <location>
        <begin position="206"/>
        <end position="215"/>
    </location>
</feature>
<feature type="compositionally biased region" description="Polar residues" evidence="1">
    <location>
        <begin position="220"/>
        <end position="234"/>
    </location>
</feature>
<comment type="caution">
    <text evidence="2">The sequence shown here is derived from an EMBL/GenBank/DDBJ whole genome shotgun (WGS) entry which is preliminary data.</text>
</comment>
<dbReference type="PANTHER" id="PTHR33871">
    <property type="entry name" value="OS05G0503100 PROTEIN-RELATED"/>
    <property type="match status" value="1"/>
</dbReference>
<dbReference type="Proteomes" id="UP001630127">
    <property type="component" value="Unassembled WGS sequence"/>
</dbReference>
<dbReference type="EMBL" id="JBJUIK010000012">
    <property type="protein sequence ID" value="KAL3509440.1"/>
    <property type="molecule type" value="Genomic_DNA"/>
</dbReference>
<feature type="compositionally biased region" description="Low complexity" evidence="1">
    <location>
        <begin position="112"/>
        <end position="125"/>
    </location>
</feature>
<feature type="compositionally biased region" description="Basic and acidic residues" evidence="1">
    <location>
        <begin position="126"/>
        <end position="136"/>
    </location>
</feature>